<protein>
    <submittedName>
        <fullName evidence="1">DUF4278 domain-containing protein</fullName>
    </submittedName>
</protein>
<keyword evidence="2" id="KW-1185">Reference proteome</keyword>
<organism evidence="1 2">
    <name type="scientific">Floridaenema flaviceps BLCC-F50</name>
    <dbReference type="NCBI Taxonomy" id="3153642"/>
    <lineage>
        <taxon>Bacteria</taxon>
        <taxon>Bacillati</taxon>
        <taxon>Cyanobacteriota</taxon>
        <taxon>Cyanophyceae</taxon>
        <taxon>Oscillatoriophycideae</taxon>
        <taxon>Aerosakkonematales</taxon>
        <taxon>Aerosakkonemataceae</taxon>
        <taxon>Floridanema</taxon>
        <taxon>Floridanema flaviceps</taxon>
    </lineage>
</organism>
<reference evidence="1 2" key="1">
    <citation type="submission" date="2024-09" db="EMBL/GenBank/DDBJ databases">
        <title>Floridaenema gen nov. (Aerosakkonemataceae, Aerosakkonematales ord. nov., Cyanobacteria) from benthic tropical and subtropical fresh waters, with the description of four new species.</title>
        <authorList>
            <person name="Moretto J.A."/>
            <person name="Berthold D.E."/>
            <person name="Lefler F.W."/>
            <person name="Huang I.-S."/>
            <person name="Laughinghouse H. IV."/>
        </authorList>
    </citation>
    <scope>NUCLEOTIDE SEQUENCE [LARGE SCALE GENOMIC DNA]</scope>
    <source>
        <strain evidence="1 2">BLCC-F50</strain>
    </source>
</reference>
<accession>A0ABV4XU63</accession>
<dbReference type="RefSeq" id="WP_413264850.1">
    <property type="nucleotide sequence ID" value="NZ_JBHFNR010000145.1"/>
</dbReference>
<gene>
    <name evidence="1" type="ORF">ACE1CI_20090</name>
</gene>
<dbReference type="Pfam" id="PF14105">
    <property type="entry name" value="DUF4278"/>
    <property type="match status" value="1"/>
</dbReference>
<dbReference type="EMBL" id="JBHFNR010000145">
    <property type="protein sequence ID" value="MFB2895216.1"/>
    <property type="molecule type" value="Genomic_DNA"/>
</dbReference>
<evidence type="ECO:0000313" key="1">
    <source>
        <dbReference type="EMBL" id="MFB2895216.1"/>
    </source>
</evidence>
<sequence length="83" mass="9309">MQLVNRGVSYSDTSSLLQNNTQLRYRGAKYFPTISSPRHNIELSYRGNKYCSVGSPAIAPVASQKLSYRGTTYYRGEPVDTLN</sequence>
<dbReference type="Proteomes" id="UP001576784">
    <property type="component" value="Unassembled WGS sequence"/>
</dbReference>
<dbReference type="InterPro" id="IPR025458">
    <property type="entry name" value="DUF4278"/>
</dbReference>
<comment type="caution">
    <text evidence="1">The sequence shown here is derived from an EMBL/GenBank/DDBJ whole genome shotgun (WGS) entry which is preliminary data.</text>
</comment>
<proteinExistence type="predicted"/>
<name>A0ABV4XU63_9CYAN</name>
<evidence type="ECO:0000313" key="2">
    <source>
        <dbReference type="Proteomes" id="UP001576784"/>
    </source>
</evidence>